<reference evidence="9 10" key="1">
    <citation type="submission" date="2022-10" db="EMBL/GenBank/DDBJ databases">
        <title>Comparative genomics and taxonomic characterization of three novel marine species of genus Reichenbachiella exhibiting antioxidant and polysaccharide degradation activities.</title>
        <authorList>
            <person name="Muhammad N."/>
            <person name="Lee Y.-J."/>
            <person name="Ko J."/>
            <person name="Kim S.-G."/>
        </authorList>
    </citation>
    <scope>NUCLEOTIDE SEQUENCE [LARGE SCALE GENOMIC DNA]</scope>
    <source>
        <strain evidence="9 10">ABR2-5</strain>
    </source>
</reference>
<evidence type="ECO:0000313" key="10">
    <source>
        <dbReference type="Proteomes" id="UP001300692"/>
    </source>
</evidence>
<comment type="function">
    <text evidence="8">Mediates influx of magnesium ions.</text>
</comment>
<dbReference type="Pfam" id="PF01544">
    <property type="entry name" value="CorA"/>
    <property type="match status" value="1"/>
</dbReference>
<keyword evidence="10" id="KW-1185">Reference proteome</keyword>
<dbReference type="Gene3D" id="3.30.460.20">
    <property type="entry name" value="CorA soluble domain-like"/>
    <property type="match status" value="1"/>
</dbReference>
<evidence type="ECO:0000313" key="9">
    <source>
        <dbReference type="EMBL" id="MCV9388272.1"/>
    </source>
</evidence>
<gene>
    <name evidence="8 9" type="primary">corA</name>
    <name evidence="9" type="ORF">N7U62_16435</name>
</gene>
<evidence type="ECO:0000256" key="4">
    <source>
        <dbReference type="ARBA" id="ARBA00022475"/>
    </source>
</evidence>
<evidence type="ECO:0000256" key="1">
    <source>
        <dbReference type="ARBA" id="ARBA00004651"/>
    </source>
</evidence>
<keyword evidence="8" id="KW-0460">Magnesium</keyword>
<organism evidence="9 10">
    <name type="scientific">Reichenbachiella ulvae</name>
    <dbReference type="NCBI Taxonomy" id="2980104"/>
    <lineage>
        <taxon>Bacteria</taxon>
        <taxon>Pseudomonadati</taxon>
        <taxon>Bacteroidota</taxon>
        <taxon>Cytophagia</taxon>
        <taxon>Cytophagales</taxon>
        <taxon>Reichenbachiellaceae</taxon>
        <taxon>Reichenbachiella</taxon>
    </lineage>
</organism>
<keyword evidence="5 8" id="KW-0812">Transmembrane</keyword>
<evidence type="ECO:0000256" key="5">
    <source>
        <dbReference type="ARBA" id="ARBA00022692"/>
    </source>
</evidence>
<dbReference type="InterPro" id="IPR002523">
    <property type="entry name" value="MgTranspt_CorA/ZnTranspt_ZntB"/>
</dbReference>
<dbReference type="InterPro" id="IPR004488">
    <property type="entry name" value="Mg/Co-transport_prot_CorA"/>
</dbReference>
<dbReference type="PANTHER" id="PTHR46494">
    <property type="entry name" value="CORA FAMILY METAL ION TRANSPORTER (EUROFUNG)"/>
    <property type="match status" value="1"/>
</dbReference>
<dbReference type="CDD" id="cd12828">
    <property type="entry name" value="TmCorA-like_1"/>
    <property type="match status" value="1"/>
</dbReference>
<evidence type="ECO:0000256" key="2">
    <source>
        <dbReference type="ARBA" id="ARBA00009765"/>
    </source>
</evidence>
<dbReference type="EMBL" id="JAOYOD010000001">
    <property type="protein sequence ID" value="MCV9388272.1"/>
    <property type="molecule type" value="Genomic_DNA"/>
</dbReference>
<dbReference type="PANTHER" id="PTHR46494:SF1">
    <property type="entry name" value="CORA FAMILY METAL ION TRANSPORTER (EUROFUNG)"/>
    <property type="match status" value="1"/>
</dbReference>
<name>A0ABT3CX48_9BACT</name>
<feature type="transmembrane region" description="Helical" evidence="8">
    <location>
        <begin position="317"/>
        <end position="337"/>
    </location>
</feature>
<dbReference type="Gene3D" id="1.20.58.340">
    <property type="entry name" value="Magnesium transport protein CorA, transmembrane region"/>
    <property type="match status" value="2"/>
</dbReference>
<evidence type="ECO:0000256" key="7">
    <source>
        <dbReference type="ARBA" id="ARBA00023136"/>
    </source>
</evidence>
<accession>A0ABT3CX48</accession>
<keyword evidence="7 8" id="KW-0472">Membrane</keyword>
<dbReference type="RefSeq" id="WP_264139117.1">
    <property type="nucleotide sequence ID" value="NZ_JAOYOD010000001.1"/>
</dbReference>
<comment type="similarity">
    <text evidence="2 8">Belongs to the CorA metal ion transporter (MIT) (TC 1.A.35) family.</text>
</comment>
<evidence type="ECO:0000256" key="8">
    <source>
        <dbReference type="RuleBase" id="RU362010"/>
    </source>
</evidence>
<protein>
    <recommendedName>
        <fullName evidence="8">Magnesium transport protein CorA</fullName>
    </recommendedName>
</protein>
<evidence type="ECO:0000256" key="3">
    <source>
        <dbReference type="ARBA" id="ARBA00022448"/>
    </source>
</evidence>
<dbReference type="Proteomes" id="UP001300692">
    <property type="component" value="Unassembled WGS sequence"/>
</dbReference>
<dbReference type="NCBIfam" id="TIGR00383">
    <property type="entry name" value="corA"/>
    <property type="match status" value="1"/>
</dbReference>
<sequence length="375" mass="43638">MKDFDITRPDKLLFSGLKSLVSLPISLYTDQKSKAKGSGQVSFIGEKKVEEVTTQHYLYNSDTLDIVNENAHDTFPKNLDDKKTHWLNIYGLHDVQLIEKLCTDLKLDRITLRHVLDTTLRPKVEAYDSYLFFSIKSVLREGDEDLKVEQVSFILSHNYVISFQEEVGDHFDHIRNKIVEKLGLVRTKKADFLVYQLLDAILDNYYETIEWINTEVEQIQRQIFKEPSQDLLIRMEHMKQLAQTIKKALTPFKDSLRIIGSSDSKFILKDTDKYFMELISSSEGAIDEVQSTLNSLESLTNVYFSSLSQKMNETMKVLTTVATIFIPLTFIAGVYGMNFEYMPELKFHYGYHVVWGVMGMTFVAMFIYFKRKKWL</sequence>
<comment type="subcellular location">
    <subcellularLocation>
        <location evidence="1">Cell membrane</location>
        <topology evidence="1">Multi-pass membrane protein</topology>
    </subcellularLocation>
    <subcellularLocation>
        <location evidence="8">Membrane</location>
        <topology evidence="8">Multi-pass membrane protein</topology>
    </subcellularLocation>
</comment>
<keyword evidence="3 8" id="KW-0813">Transport</keyword>
<dbReference type="SUPFAM" id="SSF143865">
    <property type="entry name" value="CorA soluble domain-like"/>
    <property type="match status" value="1"/>
</dbReference>
<feature type="transmembrane region" description="Helical" evidence="8">
    <location>
        <begin position="349"/>
        <end position="369"/>
    </location>
</feature>
<keyword evidence="4 8" id="KW-1003">Cell membrane</keyword>
<proteinExistence type="inferred from homology"/>
<keyword evidence="6 8" id="KW-1133">Transmembrane helix</keyword>
<keyword evidence="8" id="KW-0406">Ion transport</keyword>
<dbReference type="InterPro" id="IPR045861">
    <property type="entry name" value="CorA_cytoplasmic_dom"/>
</dbReference>
<evidence type="ECO:0000256" key="6">
    <source>
        <dbReference type="ARBA" id="ARBA00022989"/>
    </source>
</evidence>
<comment type="caution">
    <text evidence="9">The sequence shown here is derived from an EMBL/GenBank/DDBJ whole genome shotgun (WGS) entry which is preliminary data.</text>
</comment>
<dbReference type="InterPro" id="IPR045863">
    <property type="entry name" value="CorA_TM1_TM2"/>
</dbReference>
<dbReference type="SUPFAM" id="SSF144083">
    <property type="entry name" value="Magnesium transport protein CorA, transmembrane region"/>
    <property type="match status" value="1"/>
</dbReference>